<proteinExistence type="predicted"/>
<dbReference type="EMBL" id="JANPWB010000014">
    <property type="protein sequence ID" value="KAJ1100879.1"/>
    <property type="molecule type" value="Genomic_DNA"/>
</dbReference>
<evidence type="ECO:0000313" key="2">
    <source>
        <dbReference type="Proteomes" id="UP001066276"/>
    </source>
</evidence>
<gene>
    <name evidence="1" type="ORF">NDU88_005954</name>
</gene>
<dbReference type="Proteomes" id="UP001066276">
    <property type="component" value="Chromosome 10"/>
</dbReference>
<keyword evidence="2" id="KW-1185">Reference proteome</keyword>
<name>A0AAV7MEE7_PLEWA</name>
<sequence length="106" mass="11751">MQPGAVALSESLPLPLTGTVDQNSGKSVDRPLCRSDVVLLNKLSYCFWRDVRRERCVCQDLRPLLLADVLPCWLSAPFALKQRRAYEHGEAAHGQTSGVVTVWTQG</sequence>
<comment type="caution">
    <text evidence="1">The sequence shown here is derived from an EMBL/GenBank/DDBJ whole genome shotgun (WGS) entry which is preliminary data.</text>
</comment>
<accession>A0AAV7MEE7</accession>
<reference evidence="1" key="1">
    <citation type="journal article" date="2022" name="bioRxiv">
        <title>Sequencing and chromosome-scale assembly of the giantPleurodeles waltlgenome.</title>
        <authorList>
            <person name="Brown T."/>
            <person name="Elewa A."/>
            <person name="Iarovenko S."/>
            <person name="Subramanian E."/>
            <person name="Araus A.J."/>
            <person name="Petzold A."/>
            <person name="Susuki M."/>
            <person name="Suzuki K.-i.T."/>
            <person name="Hayashi T."/>
            <person name="Toyoda A."/>
            <person name="Oliveira C."/>
            <person name="Osipova E."/>
            <person name="Leigh N.D."/>
            <person name="Simon A."/>
            <person name="Yun M.H."/>
        </authorList>
    </citation>
    <scope>NUCLEOTIDE SEQUENCE</scope>
    <source>
        <strain evidence="1">20211129_DDA</strain>
        <tissue evidence="1">Liver</tissue>
    </source>
</reference>
<organism evidence="1 2">
    <name type="scientific">Pleurodeles waltl</name>
    <name type="common">Iberian ribbed newt</name>
    <dbReference type="NCBI Taxonomy" id="8319"/>
    <lineage>
        <taxon>Eukaryota</taxon>
        <taxon>Metazoa</taxon>
        <taxon>Chordata</taxon>
        <taxon>Craniata</taxon>
        <taxon>Vertebrata</taxon>
        <taxon>Euteleostomi</taxon>
        <taxon>Amphibia</taxon>
        <taxon>Batrachia</taxon>
        <taxon>Caudata</taxon>
        <taxon>Salamandroidea</taxon>
        <taxon>Salamandridae</taxon>
        <taxon>Pleurodelinae</taxon>
        <taxon>Pleurodeles</taxon>
    </lineage>
</organism>
<protein>
    <submittedName>
        <fullName evidence="1">Uncharacterized protein</fullName>
    </submittedName>
</protein>
<evidence type="ECO:0000313" key="1">
    <source>
        <dbReference type="EMBL" id="KAJ1100879.1"/>
    </source>
</evidence>
<dbReference type="AlphaFoldDB" id="A0AAV7MEE7"/>